<feature type="transmembrane region" description="Helical" evidence="6">
    <location>
        <begin position="255"/>
        <end position="274"/>
    </location>
</feature>
<dbReference type="Gene3D" id="1.20.1250.20">
    <property type="entry name" value="MFS general substrate transporter like domains"/>
    <property type="match status" value="1"/>
</dbReference>
<feature type="transmembrane region" description="Helical" evidence="6">
    <location>
        <begin position="147"/>
        <end position="165"/>
    </location>
</feature>
<dbReference type="PANTHER" id="PTHR23501">
    <property type="entry name" value="MAJOR FACILITATOR SUPERFAMILY"/>
    <property type="match status" value="1"/>
</dbReference>
<keyword evidence="3 6" id="KW-1133">Transmembrane helix</keyword>
<feature type="transmembrane region" description="Helical" evidence="6">
    <location>
        <begin position="396"/>
        <end position="415"/>
    </location>
</feature>
<dbReference type="OrthoDB" id="440553at2759"/>
<dbReference type="PANTHER" id="PTHR23501:SF43">
    <property type="entry name" value="MULTIDRUG TRANSPORTER, PUTATIVE (AFU_ORTHOLOGUE AFUA_6G03040)-RELATED"/>
    <property type="match status" value="1"/>
</dbReference>
<evidence type="ECO:0000256" key="1">
    <source>
        <dbReference type="ARBA" id="ARBA00004141"/>
    </source>
</evidence>
<dbReference type="GO" id="GO:0022857">
    <property type="term" value="F:transmembrane transporter activity"/>
    <property type="evidence" value="ECO:0007669"/>
    <property type="project" value="InterPro"/>
</dbReference>
<evidence type="ECO:0000256" key="2">
    <source>
        <dbReference type="ARBA" id="ARBA00022692"/>
    </source>
</evidence>
<dbReference type="Pfam" id="PF07690">
    <property type="entry name" value="MFS_1"/>
    <property type="match status" value="1"/>
</dbReference>
<feature type="transmembrane region" description="Helical" evidence="6">
    <location>
        <begin position="531"/>
        <end position="551"/>
    </location>
</feature>
<organism evidence="8 9">
    <name type="scientific">Hymenoscyphus albidus</name>
    <dbReference type="NCBI Taxonomy" id="595503"/>
    <lineage>
        <taxon>Eukaryota</taxon>
        <taxon>Fungi</taxon>
        <taxon>Dikarya</taxon>
        <taxon>Ascomycota</taxon>
        <taxon>Pezizomycotina</taxon>
        <taxon>Leotiomycetes</taxon>
        <taxon>Helotiales</taxon>
        <taxon>Helotiaceae</taxon>
        <taxon>Hymenoscyphus</taxon>
    </lineage>
</organism>
<feature type="transmembrane region" description="Helical" evidence="6">
    <location>
        <begin position="87"/>
        <end position="106"/>
    </location>
</feature>
<protein>
    <recommendedName>
        <fullName evidence="7">Major facilitator superfamily (MFS) profile domain-containing protein</fullName>
    </recommendedName>
</protein>
<evidence type="ECO:0000313" key="8">
    <source>
        <dbReference type="EMBL" id="CAG8976531.1"/>
    </source>
</evidence>
<feature type="transmembrane region" description="Helical" evidence="6">
    <location>
        <begin position="427"/>
        <end position="448"/>
    </location>
</feature>
<evidence type="ECO:0000313" key="9">
    <source>
        <dbReference type="Proteomes" id="UP000701801"/>
    </source>
</evidence>
<dbReference type="PROSITE" id="PS50850">
    <property type="entry name" value="MFS"/>
    <property type="match status" value="1"/>
</dbReference>
<keyword evidence="2 6" id="KW-0812">Transmembrane</keyword>
<feature type="transmembrane region" description="Helical" evidence="6">
    <location>
        <begin position="118"/>
        <end position="141"/>
    </location>
</feature>
<feature type="transmembrane region" description="Helical" evidence="6">
    <location>
        <begin position="172"/>
        <end position="191"/>
    </location>
</feature>
<dbReference type="InterPro" id="IPR020846">
    <property type="entry name" value="MFS_dom"/>
</dbReference>
<feature type="transmembrane region" description="Helical" evidence="6">
    <location>
        <begin position="211"/>
        <end position="228"/>
    </location>
</feature>
<feature type="compositionally biased region" description="Polar residues" evidence="5">
    <location>
        <begin position="1"/>
        <end position="19"/>
    </location>
</feature>
<dbReference type="InterPro" id="IPR011701">
    <property type="entry name" value="MFS"/>
</dbReference>
<proteinExistence type="predicted"/>
<feature type="transmembrane region" description="Helical" evidence="6">
    <location>
        <begin position="329"/>
        <end position="350"/>
    </location>
</feature>
<accession>A0A9N9Q7C1</accession>
<dbReference type="Proteomes" id="UP000701801">
    <property type="component" value="Unassembled WGS sequence"/>
</dbReference>
<name>A0A9N9Q7C1_9HELO</name>
<dbReference type="EMBL" id="CAJVRM010000181">
    <property type="protein sequence ID" value="CAG8976531.1"/>
    <property type="molecule type" value="Genomic_DNA"/>
</dbReference>
<feature type="transmembrane region" description="Helical" evidence="6">
    <location>
        <begin position="286"/>
        <end position="308"/>
    </location>
</feature>
<keyword evidence="9" id="KW-1185">Reference proteome</keyword>
<evidence type="ECO:0000256" key="5">
    <source>
        <dbReference type="SAM" id="MobiDB-lite"/>
    </source>
</evidence>
<evidence type="ECO:0000256" key="6">
    <source>
        <dbReference type="SAM" id="Phobius"/>
    </source>
</evidence>
<sequence length="561" mass="60988">MSAINGNSFDHTPEASSGEQAFEQKIESDDTAIDILPDSAYMSGWKFHILTFGLCLALFIVQMESSIFSTSIIAITNELSGYGKSSWVFTGFLLTYSGLVIIWAKLSDIFGRKTLIPVSLFTFIVFSGACGGAQTLVQLIIFRAFQSVGGSGVFSIIIVVFFEMVPPRKLPLYTSFVAIVFTFSGTFGPLMGGGYQWSYYMEMDFSNQVTSIPVGILCFILFVVLLPARMPGQHSSSLTPDGLRSVFSPSSLRRVDVLGCVLLLGACMFIVTALQQAAEGSSSSGGTVLTLIVFSVVFWISFVVWQWYITEKRTYPEPVFPWRLFQSRVYMGMILNVSFAGTVLTVLTIQLAQRFQTVNGDSSMAAGVRLLAFGLLAPAGSAISTAVIGRTNIPPIYHILLGNTLQVIGLVVLSRAPTTLAIAPSQYTWQVVTGLGVGLCNAPLILLVNNATIRRDQAVGTSAMTQFRVLGGILGLSIVVSAMSRVIHSDLLEILPEGTDSRLLQTTNVIETLPESSKDAVRQIFGKGYNLQMKIMIGFAAAEFPSTALMWKRKPMIIDKR</sequence>
<comment type="caution">
    <text evidence="8">The sequence shown here is derived from an EMBL/GenBank/DDBJ whole genome shotgun (WGS) entry which is preliminary data.</text>
</comment>
<dbReference type="SUPFAM" id="SSF103473">
    <property type="entry name" value="MFS general substrate transporter"/>
    <property type="match status" value="1"/>
</dbReference>
<dbReference type="GO" id="GO:0005886">
    <property type="term" value="C:plasma membrane"/>
    <property type="evidence" value="ECO:0007669"/>
    <property type="project" value="TreeGrafter"/>
</dbReference>
<feature type="domain" description="Major facilitator superfamily (MFS) profile" evidence="7">
    <location>
        <begin position="50"/>
        <end position="561"/>
    </location>
</feature>
<feature type="transmembrane region" description="Helical" evidence="6">
    <location>
        <begin position="49"/>
        <end position="75"/>
    </location>
</feature>
<evidence type="ECO:0000256" key="3">
    <source>
        <dbReference type="ARBA" id="ARBA00022989"/>
    </source>
</evidence>
<dbReference type="AlphaFoldDB" id="A0A9N9Q7C1"/>
<reference evidence="8" key="1">
    <citation type="submission" date="2021-07" db="EMBL/GenBank/DDBJ databases">
        <authorList>
            <person name="Durling M."/>
        </authorList>
    </citation>
    <scope>NUCLEOTIDE SEQUENCE</scope>
</reference>
<evidence type="ECO:0000259" key="7">
    <source>
        <dbReference type="PROSITE" id="PS50850"/>
    </source>
</evidence>
<gene>
    <name evidence="8" type="ORF">HYALB_00011008</name>
</gene>
<evidence type="ECO:0000256" key="4">
    <source>
        <dbReference type="ARBA" id="ARBA00023136"/>
    </source>
</evidence>
<feature type="transmembrane region" description="Helical" evidence="6">
    <location>
        <begin position="370"/>
        <end position="389"/>
    </location>
</feature>
<feature type="transmembrane region" description="Helical" evidence="6">
    <location>
        <begin position="469"/>
        <end position="487"/>
    </location>
</feature>
<comment type="subcellular location">
    <subcellularLocation>
        <location evidence="1">Membrane</location>
        <topology evidence="1">Multi-pass membrane protein</topology>
    </subcellularLocation>
</comment>
<dbReference type="InterPro" id="IPR036259">
    <property type="entry name" value="MFS_trans_sf"/>
</dbReference>
<feature type="region of interest" description="Disordered" evidence="5">
    <location>
        <begin position="1"/>
        <end position="21"/>
    </location>
</feature>
<keyword evidence="4 6" id="KW-0472">Membrane</keyword>